<sequence>MYIDVVESFLAAARRLIVRDATVVVWELEGKNGREMRSIVFYRLVLIVRDAGEGLNEALEWIAKRLKT</sequence>
<name>A0A2A6B3J9_PRIPA</name>
<reference evidence="1" key="2">
    <citation type="submission" date="2022-06" db="UniProtKB">
        <authorList>
            <consortium name="EnsemblMetazoa"/>
        </authorList>
    </citation>
    <scope>IDENTIFICATION</scope>
    <source>
        <strain evidence="1">PS312</strain>
    </source>
</reference>
<evidence type="ECO:0000313" key="1">
    <source>
        <dbReference type="EnsemblMetazoa" id="PPA39540.1"/>
    </source>
</evidence>
<reference evidence="2" key="1">
    <citation type="journal article" date="2008" name="Nat. Genet.">
        <title>The Pristionchus pacificus genome provides a unique perspective on nematode lifestyle and parasitism.</title>
        <authorList>
            <person name="Dieterich C."/>
            <person name="Clifton S.W."/>
            <person name="Schuster L.N."/>
            <person name="Chinwalla A."/>
            <person name="Delehaunty K."/>
            <person name="Dinkelacker I."/>
            <person name="Fulton L."/>
            <person name="Fulton R."/>
            <person name="Godfrey J."/>
            <person name="Minx P."/>
            <person name="Mitreva M."/>
            <person name="Roeseler W."/>
            <person name="Tian H."/>
            <person name="Witte H."/>
            <person name="Yang S.P."/>
            <person name="Wilson R.K."/>
            <person name="Sommer R.J."/>
        </authorList>
    </citation>
    <scope>NUCLEOTIDE SEQUENCE [LARGE SCALE GENOMIC DNA]</scope>
    <source>
        <strain evidence="2">PS312</strain>
    </source>
</reference>
<proteinExistence type="predicted"/>
<dbReference type="AlphaFoldDB" id="A0A2A6B3J9"/>
<dbReference type="EnsemblMetazoa" id="PPA39540.1">
    <property type="protein sequence ID" value="PPA39540.1"/>
    <property type="gene ID" value="WBGene00277909"/>
</dbReference>
<evidence type="ECO:0000313" key="2">
    <source>
        <dbReference type="Proteomes" id="UP000005239"/>
    </source>
</evidence>
<gene>
    <name evidence="1" type="primary">WBGene00277909</name>
</gene>
<accession>A0A8R1YVL1</accession>
<dbReference type="Proteomes" id="UP000005239">
    <property type="component" value="Unassembled WGS sequence"/>
</dbReference>
<accession>A0A2A6B3J9</accession>
<organism evidence="1 2">
    <name type="scientific">Pristionchus pacificus</name>
    <name type="common">Parasitic nematode worm</name>
    <dbReference type="NCBI Taxonomy" id="54126"/>
    <lineage>
        <taxon>Eukaryota</taxon>
        <taxon>Metazoa</taxon>
        <taxon>Ecdysozoa</taxon>
        <taxon>Nematoda</taxon>
        <taxon>Chromadorea</taxon>
        <taxon>Rhabditida</taxon>
        <taxon>Rhabditina</taxon>
        <taxon>Diplogasteromorpha</taxon>
        <taxon>Diplogasteroidea</taxon>
        <taxon>Neodiplogasteridae</taxon>
        <taxon>Pristionchus</taxon>
    </lineage>
</organism>
<keyword evidence="2" id="KW-1185">Reference proteome</keyword>
<protein>
    <submittedName>
        <fullName evidence="1">Uncharacterized protein</fullName>
    </submittedName>
</protein>